<comment type="caution">
    <text evidence="1">The sequence shown here is derived from an EMBL/GenBank/DDBJ whole genome shotgun (WGS) entry which is preliminary data.</text>
</comment>
<proteinExistence type="predicted"/>
<evidence type="ECO:0000313" key="2">
    <source>
        <dbReference type="Proteomes" id="UP000195062"/>
    </source>
</evidence>
<reference evidence="1 2" key="1">
    <citation type="submission" date="2016-08" db="EMBL/GenBank/DDBJ databases">
        <title>Genome sequence of Clavibacter michiganensis subsp. michiganensis strain CASJ007.</title>
        <authorList>
            <person name="Thapa S.P."/>
            <person name="Coaker G."/>
        </authorList>
    </citation>
    <scope>NUCLEOTIDE SEQUENCE [LARGE SCALE GENOMIC DNA]</scope>
    <source>
        <strain evidence="1">CASJ007</strain>
    </source>
</reference>
<dbReference type="Proteomes" id="UP000195062">
    <property type="component" value="Unassembled WGS sequence"/>
</dbReference>
<gene>
    <name evidence="1" type="ORF">CMMCAS07_01165</name>
</gene>
<keyword evidence="2" id="KW-1185">Reference proteome</keyword>
<evidence type="ECO:0000313" key="1">
    <source>
        <dbReference type="EMBL" id="OUE03528.1"/>
    </source>
</evidence>
<dbReference type="EMBL" id="MDHH01000001">
    <property type="protein sequence ID" value="OUE03528.1"/>
    <property type="molecule type" value="Genomic_DNA"/>
</dbReference>
<name>A0A251YXD0_CLAMM</name>
<organism evidence="1 2">
    <name type="scientific">Clavibacter michiganensis subsp. michiganensis</name>
    <dbReference type="NCBI Taxonomy" id="33013"/>
    <lineage>
        <taxon>Bacteria</taxon>
        <taxon>Bacillati</taxon>
        <taxon>Actinomycetota</taxon>
        <taxon>Actinomycetes</taxon>
        <taxon>Micrococcales</taxon>
        <taxon>Microbacteriaceae</taxon>
        <taxon>Clavibacter</taxon>
    </lineage>
</organism>
<accession>A0A251YXD0</accession>
<dbReference type="AlphaFoldDB" id="A0A251YXD0"/>
<protein>
    <submittedName>
        <fullName evidence="1">Uncharacterized protein</fullName>
    </submittedName>
</protein>
<sequence>MPSSSEVPEIVIPVPSTVAPAAGAVMTAAPGAVVSKLPVPRPTAGVPELHGVVCVAVTGTPVPEGGGGARRQAHVLEAPTVARQTADPERASTVAPG</sequence>